<keyword evidence="1" id="KW-0547">Nucleotide-binding</keyword>
<evidence type="ECO:0000313" key="1">
    <source>
        <dbReference type="EMBL" id="MBE9253853.1"/>
    </source>
</evidence>
<organism evidence="1 2">
    <name type="scientific">Synechocystis salina LEGE 00031</name>
    <dbReference type="NCBI Taxonomy" id="1828736"/>
    <lineage>
        <taxon>Bacteria</taxon>
        <taxon>Bacillati</taxon>
        <taxon>Cyanobacteriota</taxon>
        <taxon>Cyanophyceae</taxon>
        <taxon>Synechococcales</taxon>
        <taxon>Merismopediaceae</taxon>
        <taxon>Synechocystis</taxon>
    </lineage>
</organism>
<accession>A0ABR9VTT5</accession>
<dbReference type="SUPFAM" id="SSF52540">
    <property type="entry name" value="P-loop containing nucleoside triphosphate hydrolases"/>
    <property type="match status" value="1"/>
</dbReference>
<comment type="caution">
    <text evidence="1">The sequence shown here is derived from an EMBL/GenBank/DDBJ whole genome shotgun (WGS) entry which is preliminary data.</text>
</comment>
<name>A0ABR9VTT5_9SYNC</name>
<reference evidence="1 2" key="1">
    <citation type="submission" date="2020-10" db="EMBL/GenBank/DDBJ databases">
        <authorList>
            <person name="Castelo-Branco R."/>
            <person name="Eusebio N."/>
            <person name="Adriana R."/>
            <person name="Vieira A."/>
            <person name="Brugerolle De Fraissinette N."/>
            <person name="Rezende De Castro R."/>
            <person name="Schneider M.P."/>
            <person name="Vasconcelos V."/>
            <person name="Leao P.N."/>
        </authorList>
    </citation>
    <scope>NUCLEOTIDE SEQUENCE [LARGE SCALE GENOMIC DNA]</scope>
    <source>
        <strain evidence="1 2">LEGE 00031</strain>
    </source>
</reference>
<keyword evidence="2" id="KW-1185">Reference proteome</keyword>
<dbReference type="InterPro" id="IPR027417">
    <property type="entry name" value="P-loop_NTPase"/>
</dbReference>
<proteinExistence type="predicted"/>
<dbReference type="RefSeq" id="WP_194019591.1">
    <property type="nucleotide sequence ID" value="NZ_JADEVV010000019.1"/>
</dbReference>
<dbReference type="EMBL" id="JADEVV010000019">
    <property type="protein sequence ID" value="MBE9253853.1"/>
    <property type="molecule type" value="Genomic_DNA"/>
</dbReference>
<keyword evidence="1" id="KW-0067">ATP-binding</keyword>
<gene>
    <name evidence="1" type="ORF">IQ217_08350</name>
</gene>
<dbReference type="Pfam" id="PF13671">
    <property type="entry name" value="AAA_33"/>
    <property type="match status" value="1"/>
</dbReference>
<evidence type="ECO:0000313" key="2">
    <source>
        <dbReference type="Proteomes" id="UP000658720"/>
    </source>
</evidence>
<dbReference type="Gene3D" id="3.40.50.300">
    <property type="entry name" value="P-loop containing nucleotide triphosphate hydrolases"/>
    <property type="match status" value="1"/>
</dbReference>
<protein>
    <submittedName>
        <fullName evidence="1">ATP-binding protein</fullName>
    </submittedName>
</protein>
<sequence>MIKTAYIVCGSPGAGKTFYGKELAKLKQATFLDIDTATERLVRLALELSGQDPNDRDSPYFKDHFRNPIYEQLFDIAQDNLLWNDVVIAGPFTKEIKDPDWANKLSTRLGVPVQVHYVFCLPSIRQARIRDRKNPRDLAKLVSWEDYLRYYESEPPPACEHIFIDNTLDKEIKK</sequence>
<dbReference type="GO" id="GO:0005524">
    <property type="term" value="F:ATP binding"/>
    <property type="evidence" value="ECO:0007669"/>
    <property type="project" value="UniProtKB-KW"/>
</dbReference>
<dbReference type="Proteomes" id="UP000658720">
    <property type="component" value="Unassembled WGS sequence"/>
</dbReference>